<dbReference type="InParanoid" id="B9RRR2"/>
<accession>B9RRR2</accession>
<evidence type="ECO:0000313" key="2">
    <source>
        <dbReference type="Proteomes" id="UP000008311"/>
    </source>
</evidence>
<organism evidence="1 2">
    <name type="scientific">Ricinus communis</name>
    <name type="common">Castor bean</name>
    <dbReference type="NCBI Taxonomy" id="3988"/>
    <lineage>
        <taxon>Eukaryota</taxon>
        <taxon>Viridiplantae</taxon>
        <taxon>Streptophyta</taxon>
        <taxon>Embryophyta</taxon>
        <taxon>Tracheophyta</taxon>
        <taxon>Spermatophyta</taxon>
        <taxon>Magnoliopsida</taxon>
        <taxon>eudicotyledons</taxon>
        <taxon>Gunneridae</taxon>
        <taxon>Pentapetalae</taxon>
        <taxon>rosids</taxon>
        <taxon>fabids</taxon>
        <taxon>Malpighiales</taxon>
        <taxon>Euphorbiaceae</taxon>
        <taxon>Acalyphoideae</taxon>
        <taxon>Acalypheae</taxon>
        <taxon>Ricinus</taxon>
    </lineage>
</organism>
<protein>
    <submittedName>
        <fullName evidence="1">Uncharacterized protein</fullName>
    </submittedName>
</protein>
<name>B9RRR2_RICCO</name>
<dbReference type="AlphaFoldDB" id="B9RRR2"/>
<reference evidence="2" key="1">
    <citation type="journal article" date="2010" name="Nat. Biotechnol.">
        <title>Draft genome sequence of the oilseed species Ricinus communis.</title>
        <authorList>
            <person name="Chan A.P."/>
            <person name="Crabtree J."/>
            <person name="Zhao Q."/>
            <person name="Lorenzi H."/>
            <person name="Orvis J."/>
            <person name="Puiu D."/>
            <person name="Melake-Berhan A."/>
            <person name="Jones K.M."/>
            <person name="Redman J."/>
            <person name="Chen G."/>
            <person name="Cahoon E.B."/>
            <person name="Gedil M."/>
            <person name="Stanke M."/>
            <person name="Haas B.J."/>
            <person name="Wortman J.R."/>
            <person name="Fraser-Liggett C.M."/>
            <person name="Ravel J."/>
            <person name="Rabinowicz P.D."/>
        </authorList>
    </citation>
    <scope>NUCLEOTIDE SEQUENCE [LARGE SCALE GENOMIC DNA]</scope>
    <source>
        <strain evidence="2">cv. Hale</strain>
    </source>
</reference>
<dbReference type="EMBL" id="EQ973807">
    <property type="protein sequence ID" value="EEF45772.1"/>
    <property type="molecule type" value="Genomic_DNA"/>
</dbReference>
<gene>
    <name evidence="1" type="ORF">RCOM_0797310</name>
</gene>
<sequence length="119" mass="13262">MGKHYFQVPPQRSSEPAVSQMMLFTSNKSKCFAAAKVVPISLQLIGIGTETTIHRCGIFLGPLEIQYSMLVIPLSFFNNAKASESTKFQEAAAHTIHMFKTTDLITDVKHNNLIYTSRV</sequence>
<evidence type="ECO:0000313" key="1">
    <source>
        <dbReference type="EMBL" id="EEF45772.1"/>
    </source>
</evidence>
<proteinExistence type="predicted"/>
<keyword evidence="2" id="KW-1185">Reference proteome</keyword>
<dbReference type="Proteomes" id="UP000008311">
    <property type="component" value="Unassembled WGS sequence"/>
</dbReference>